<feature type="domain" description="Acyl-CoA oxidase/dehydrogenase middle" evidence="8">
    <location>
        <begin position="110"/>
        <end position="190"/>
    </location>
</feature>
<keyword evidence="5 6" id="KW-0560">Oxidoreductase</keyword>
<evidence type="ECO:0000259" key="7">
    <source>
        <dbReference type="Pfam" id="PF00441"/>
    </source>
</evidence>
<dbReference type="EMBL" id="RBZW01000003">
    <property type="protein sequence ID" value="THE66666.1"/>
    <property type="molecule type" value="Genomic_DNA"/>
</dbReference>
<dbReference type="Gene3D" id="1.10.540.10">
    <property type="entry name" value="Acyl-CoA dehydrogenase/oxidase, N-terminal domain"/>
    <property type="match status" value="1"/>
</dbReference>
<gene>
    <name evidence="10" type="ORF">D8Y22_00590</name>
</gene>
<dbReference type="Gene3D" id="1.20.140.10">
    <property type="entry name" value="Butyryl-CoA Dehydrogenase, subunit A, domain 3"/>
    <property type="match status" value="1"/>
</dbReference>
<dbReference type="InterPro" id="IPR046373">
    <property type="entry name" value="Acyl-CoA_Oxase/DH_mid-dom_sf"/>
</dbReference>
<dbReference type="Pfam" id="PF02770">
    <property type="entry name" value="Acyl-CoA_dh_M"/>
    <property type="match status" value="1"/>
</dbReference>
<dbReference type="Pfam" id="PF02771">
    <property type="entry name" value="Acyl-CoA_dh_N"/>
    <property type="match status" value="1"/>
</dbReference>
<dbReference type="GO" id="GO:0003995">
    <property type="term" value="F:acyl-CoA dehydrogenase activity"/>
    <property type="evidence" value="ECO:0007669"/>
    <property type="project" value="InterPro"/>
</dbReference>
<comment type="caution">
    <text evidence="10">The sequence shown here is derived from an EMBL/GenBank/DDBJ whole genome shotgun (WGS) entry which is preliminary data.</text>
</comment>
<accession>A0A4S3TQT3</accession>
<dbReference type="InterPro" id="IPR013786">
    <property type="entry name" value="AcylCoA_DH/ox_N"/>
</dbReference>
<dbReference type="PIRSF" id="PIRSF016578">
    <property type="entry name" value="HsaA"/>
    <property type="match status" value="1"/>
</dbReference>
<sequence length="370" mass="40704">MIVDAVTELAETEFADTAFTWEGDFPWENLQLLADRGFLGINFPTAYGGGGLSEFEAMLLVESIGRVCPDTAMAVMSTHFVAPRAIYMFGSEAAKSRYLPPVIEGDEQIAIAISEPQAGSDVAAMTTTAEAEGDGYVLDGEKTWVTDVPYCTAAVTWVQFEDGLGTVVVDFDDPGVEIAEHHTNMAGKTQTQYYLNDVRIDEDDVLVRGRSAFKEQLNALNWERVGGAVLANSTALCAFERTLEYAQDRTQFDQPIGEFQGIQWKLADMATQIEASRALTYRTAQRALANDRVPDRLDTSLAKLFAAEMVDDIVDEALQIHGANGFQQGHPIEYLYRRARARRIAGGTAEIQRNTIAETITDDRFDGLAQ</sequence>
<keyword evidence="4 6" id="KW-0274">FAD</keyword>
<dbReference type="Gene3D" id="2.40.110.10">
    <property type="entry name" value="Butyryl-CoA Dehydrogenase, subunit A, domain 2"/>
    <property type="match status" value="1"/>
</dbReference>
<evidence type="ECO:0000256" key="4">
    <source>
        <dbReference type="ARBA" id="ARBA00022827"/>
    </source>
</evidence>
<organism evidence="10 11">
    <name type="scientific">Salinadaptatus halalkaliphilus</name>
    <dbReference type="NCBI Taxonomy" id="2419781"/>
    <lineage>
        <taxon>Archaea</taxon>
        <taxon>Methanobacteriati</taxon>
        <taxon>Methanobacteriota</taxon>
        <taxon>Stenosarchaea group</taxon>
        <taxon>Halobacteria</taxon>
        <taxon>Halobacteriales</taxon>
        <taxon>Natrialbaceae</taxon>
        <taxon>Salinadaptatus</taxon>
    </lineage>
</organism>
<dbReference type="InterPro" id="IPR006089">
    <property type="entry name" value="Acyl-CoA_DH_CS"/>
</dbReference>
<dbReference type="GO" id="GO:0050660">
    <property type="term" value="F:flavin adenine dinucleotide binding"/>
    <property type="evidence" value="ECO:0007669"/>
    <property type="project" value="InterPro"/>
</dbReference>
<evidence type="ECO:0000256" key="1">
    <source>
        <dbReference type="ARBA" id="ARBA00001974"/>
    </source>
</evidence>
<evidence type="ECO:0000256" key="5">
    <source>
        <dbReference type="ARBA" id="ARBA00023002"/>
    </source>
</evidence>
<dbReference type="PANTHER" id="PTHR43884:SF12">
    <property type="entry name" value="ISOVALERYL-COA DEHYDROGENASE, MITOCHONDRIAL-RELATED"/>
    <property type="match status" value="1"/>
</dbReference>
<dbReference type="InterPro" id="IPR006091">
    <property type="entry name" value="Acyl-CoA_Oxase/DH_mid-dom"/>
</dbReference>
<reference evidence="10 11" key="1">
    <citation type="submission" date="2018-10" db="EMBL/GenBank/DDBJ databases">
        <title>Natronolimnobius sp. XQ-INN 246 isolated from Inner Mongolia Autonomous Region of China.</title>
        <authorList>
            <person name="Xue Q."/>
        </authorList>
    </citation>
    <scope>NUCLEOTIDE SEQUENCE [LARGE SCALE GENOMIC DNA]</scope>
    <source>
        <strain evidence="10 11">XQ-INN 246</strain>
    </source>
</reference>
<proteinExistence type="inferred from homology"/>
<protein>
    <submittedName>
        <fullName evidence="10">Acyl-CoA dehydrogenase</fullName>
    </submittedName>
</protein>
<dbReference type="InterPro" id="IPR009100">
    <property type="entry name" value="AcylCoA_DH/oxidase_NM_dom_sf"/>
</dbReference>
<dbReference type="Pfam" id="PF00441">
    <property type="entry name" value="Acyl-CoA_dh_1"/>
    <property type="match status" value="1"/>
</dbReference>
<keyword evidence="3 6" id="KW-0285">Flavoprotein</keyword>
<evidence type="ECO:0000259" key="9">
    <source>
        <dbReference type="Pfam" id="PF02771"/>
    </source>
</evidence>
<feature type="domain" description="Acyl-CoA dehydrogenase/oxidase N-terminal" evidence="9">
    <location>
        <begin position="1"/>
        <end position="106"/>
    </location>
</feature>
<evidence type="ECO:0000256" key="6">
    <source>
        <dbReference type="RuleBase" id="RU362125"/>
    </source>
</evidence>
<dbReference type="FunFam" id="1.20.140.10:FF:000001">
    <property type="entry name" value="Acyl-CoA dehydrogenase"/>
    <property type="match status" value="1"/>
</dbReference>
<dbReference type="InterPro" id="IPR036250">
    <property type="entry name" value="AcylCo_DH-like_C"/>
</dbReference>
<dbReference type="Proteomes" id="UP000318864">
    <property type="component" value="Unassembled WGS sequence"/>
</dbReference>
<evidence type="ECO:0000256" key="2">
    <source>
        <dbReference type="ARBA" id="ARBA00009347"/>
    </source>
</evidence>
<feature type="domain" description="Acyl-CoA dehydrogenase/oxidase C-terminal" evidence="7">
    <location>
        <begin position="217"/>
        <end position="360"/>
    </location>
</feature>
<comment type="cofactor">
    <cofactor evidence="1 6">
        <name>FAD</name>
        <dbReference type="ChEBI" id="CHEBI:57692"/>
    </cofactor>
</comment>
<evidence type="ECO:0000259" key="8">
    <source>
        <dbReference type="Pfam" id="PF02770"/>
    </source>
</evidence>
<dbReference type="PROSITE" id="PS00072">
    <property type="entry name" value="ACYL_COA_DH_1"/>
    <property type="match status" value="1"/>
</dbReference>
<dbReference type="InterPro" id="IPR009075">
    <property type="entry name" value="AcylCo_DH/oxidase_C"/>
</dbReference>
<dbReference type="PANTHER" id="PTHR43884">
    <property type="entry name" value="ACYL-COA DEHYDROGENASE"/>
    <property type="match status" value="1"/>
</dbReference>
<name>A0A4S3TQT3_9EURY</name>
<evidence type="ECO:0000256" key="3">
    <source>
        <dbReference type="ARBA" id="ARBA00022630"/>
    </source>
</evidence>
<dbReference type="OrthoDB" id="275197at2157"/>
<evidence type="ECO:0000313" key="11">
    <source>
        <dbReference type="Proteomes" id="UP000318864"/>
    </source>
</evidence>
<keyword evidence="11" id="KW-1185">Reference proteome</keyword>
<dbReference type="SUPFAM" id="SSF56645">
    <property type="entry name" value="Acyl-CoA dehydrogenase NM domain-like"/>
    <property type="match status" value="1"/>
</dbReference>
<dbReference type="InterPro" id="IPR037069">
    <property type="entry name" value="AcylCoA_DH/ox_N_sf"/>
</dbReference>
<evidence type="ECO:0000313" key="10">
    <source>
        <dbReference type="EMBL" id="THE66666.1"/>
    </source>
</evidence>
<dbReference type="SUPFAM" id="SSF47203">
    <property type="entry name" value="Acyl-CoA dehydrogenase C-terminal domain-like"/>
    <property type="match status" value="1"/>
</dbReference>
<comment type="similarity">
    <text evidence="2 6">Belongs to the acyl-CoA dehydrogenase family.</text>
</comment>
<dbReference type="AlphaFoldDB" id="A0A4S3TQT3"/>